<dbReference type="Pfam" id="PF10539">
    <property type="entry name" value="Dev_Cell_Death"/>
    <property type="match status" value="1"/>
</dbReference>
<evidence type="ECO:0000313" key="3">
    <source>
        <dbReference type="Proteomes" id="UP001159364"/>
    </source>
</evidence>
<evidence type="ECO:0000313" key="2">
    <source>
        <dbReference type="EMBL" id="KAJ8752643.1"/>
    </source>
</evidence>
<dbReference type="Proteomes" id="UP001159364">
    <property type="component" value="Linkage Group LG10"/>
</dbReference>
<comment type="caution">
    <text evidence="2">The sequence shown here is derived from an EMBL/GenBank/DDBJ whole genome shotgun (WGS) entry which is preliminary data.</text>
</comment>
<dbReference type="PROSITE" id="PS51222">
    <property type="entry name" value="DCD"/>
    <property type="match status" value="1"/>
</dbReference>
<dbReference type="EMBL" id="JAIWQS010000010">
    <property type="protein sequence ID" value="KAJ8752643.1"/>
    <property type="molecule type" value="Genomic_DNA"/>
</dbReference>
<gene>
    <name evidence="2" type="ORF">K2173_005532</name>
</gene>
<dbReference type="PANTHER" id="PTHR46444">
    <property type="entry name" value="DCD (DEVELOPMENT AND CELL DEATH) DOMAIN PROTEIN-RELATED"/>
    <property type="match status" value="1"/>
</dbReference>
<sequence>METGRMRNVKLLYGAYSATSEGKMYLDSGAFDVNFPAQVKFQIDADCLILSEFKFQSAIQDNYQKGKCSEELNDLQAAMTKAMPVPAVVPSKLSLAVMTKAMPSTAMEKQYHSQARVPIHDPYEPRETVLSYFFSIGTSMCSTKCSLSTIY</sequence>
<proteinExistence type="predicted"/>
<reference evidence="2 3" key="1">
    <citation type="submission" date="2021-09" db="EMBL/GenBank/DDBJ databases">
        <title>Genomic insights and catalytic innovation underlie evolution of tropane alkaloids biosynthesis.</title>
        <authorList>
            <person name="Wang Y.-J."/>
            <person name="Tian T."/>
            <person name="Huang J.-P."/>
            <person name="Huang S.-X."/>
        </authorList>
    </citation>
    <scope>NUCLEOTIDE SEQUENCE [LARGE SCALE GENOMIC DNA]</scope>
    <source>
        <strain evidence="2">KIB-2018</strain>
        <tissue evidence="2">Leaf</tissue>
    </source>
</reference>
<dbReference type="AlphaFoldDB" id="A0AAV8SL11"/>
<dbReference type="PANTHER" id="PTHR46444:SF19">
    <property type="entry name" value="OS02G0745600 PROTEIN"/>
    <property type="match status" value="1"/>
</dbReference>
<keyword evidence="3" id="KW-1185">Reference proteome</keyword>
<evidence type="ECO:0000259" key="1">
    <source>
        <dbReference type="PROSITE" id="PS51222"/>
    </source>
</evidence>
<name>A0AAV8SL11_9ROSI</name>
<protein>
    <recommendedName>
        <fullName evidence="1">DCD domain-containing protein</fullName>
    </recommendedName>
</protein>
<accession>A0AAV8SL11</accession>
<dbReference type="InterPro" id="IPR013989">
    <property type="entry name" value="Dev_and_cell_death_domain"/>
</dbReference>
<feature type="domain" description="DCD" evidence="1">
    <location>
        <begin position="1"/>
        <end position="86"/>
    </location>
</feature>
<organism evidence="2 3">
    <name type="scientific">Erythroxylum novogranatense</name>
    <dbReference type="NCBI Taxonomy" id="1862640"/>
    <lineage>
        <taxon>Eukaryota</taxon>
        <taxon>Viridiplantae</taxon>
        <taxon>Streptophyta</taxon>
        <taxon>Embryophyta</taxon>
        <taxon>Tracheophyta</taxon>
        <taxon>Spermatophyta</taxon>
        <taxon>Magnoliopsida</taxon>
        <taxon>eudicotyledons</taxon>
        <taxon>Gunneridae</taxon>
        <taxon>Pentapetalae</taxon>
        <taxon>rosids</taxon>
        <taxon>fabids</taxon>
        <taxon>Malpighiales</taxon>
        <taxon>Erythroxylaceae</taxon>
        <taxon>Erythroxylum</taxon>
    </lineage>
</organism>
<dbReference type="SMART" id="SM00767">
    <property type="entry name" value="DCD"/>
    <property type="match status" value="1"/>
</dbReference>